<dbReference type="EMBL" id="SMAA01000004">
    <property type="protein sequence ID" value="TCS80449.1"/>
    <property type="molecule type" value="Genomic_DNA"/>
</dbReference>
<keyword evidence="7" id="KW-1185">Reference proteome</keyword>
<dbReference type="GO" id="GO:0009341">
    <property type="term" value="C:beta-galactosidase complex"/>
    <property type="evidence" value="ECO:0007669"/>
    <property type="project" value="InterPro"/>
</dbReference>
<evidence type="ECO:0000256" key="4">
    <source>
        <dbReference type="ARBA" id="ARBA00023295"/>
    </source>
</evidence>
<reference evidence="6 7" key="1">
    <citation type="submission" date="2019-03" db="EMBL/GenBank/DDBJ databases">
        <title>Genomic Encyclopedia of Type Strains, Phase IV (KMG-IV): sequencing the most valuable type-strain genomes for metagenomic binning, comparative biology and taxonomic classification.</title>
        <authorList>
            <person name="Goeker M."/>
        </authorList>
    </citation>
    <scope>NUCLEOTIDE SEQUENCE [LARGE SCALE GENOMIC DNA]</scope>
    <source>
        <strain evidence="6 7">DSM 20467</strain>
    </source>
</reference>
<dbReference type="GO" id="GO:0005990">
    <property type="term" value="P:lactose catabolic process"/>
    <property type="evidence" value="ECO:0007669"/>
    <property type="project" value="TreeGrafter"/>
</dbReference>
<name>A0A4R3KC19_9FIRM</name>
<dbReference type="AlphaFoldDB" id="A0A4R3KC19"/>
<dbReference type="PANTHER" id="PTHR46323">
    <property type="entry name" value="BETA-GALACTOSIDASE"/>
    <property type="match status" value="1"/>
</dbReference>
<dbReference type="InterPro" id="IPR014718">
    <property type="entry name" value="GH-type_carb-bd"/>
</dbReference>
<evidence type="ECO:0000313" key="6">
    <source>
        <dbReference type="EMBL" id="TCS80449.1"/>
    </source>
</evidence>
<dbReference type="PANTHER" id="PTHR46323:SF2">
    <property type="entry name" value="BETA-GALACTOSIDASE"/>
    <property type="match status" value="1"/>
</dbReference>
<dbReference type="RefSeq" id="WP_132547925.1">
    <property type="nucleotide sequence ID" value="NZ_SMAA01000004.1"/>
</dbReference>
<dbReference type="Pfam" id="PF02929">
    <property type="entry name" value="Bgal_small_N"/>
    <property type="match status" value="1"/>
</dbReference>
<dbReference type="GO" id="GO:0030246">
    <property type="term" value="F:carbohydrate binding"/>
    <property type="evidence" value="ECO:0007669"/>
    <property type="project" value="InterPro"/>
</dbReference>
<keyword evidence="3" id="KW-0378">Hydrolase</keyword>
<feature type="domain" description="Beta galactosidase small chain/" evidence="5">
    <location>
        <begin position="18"/>
        <end position="317"/>
    </location>
</feature>
<sequence>MENTNKKLKIIYGDATLGIAGNQFHYIFNYARGGPESLVINGKEWLYREAKPTFWRAATDNDKGNGFVKKSIQWLGTDMFIDTASIAVRINEKPIAFPKPPVNNQYSDAEYADKVEIVYVYQTLTKPSTKVSVSYAIVPGGTITVKVHYYGNNELPELPVFGMRFIIPTKADGYEYEGLSGETYPDRMAGGGFGTYQIKGLPVTPYLVPQDCGVHMNTNWVKVIRSTTKNNADNSHDQFGIKICSLDKPFAFSCLPYTAEELENATHVEELPLPRRTVLSILGKVRGVGGIDSWGRDVEKQYHIPAGQDIDFSFSIVKA</sequence>
<dbReference type="InterPro" id="IPR011013">
    <property type="entry name" value="Gal_mutarotase_sf_dom"/>
</dbReference>
<dbReference type="InterPro" id="IPR004199">
    <property type="entry name" value="B-gal_small/dom_5"/>
</dbReference>
<organism evidence="6 7">
    <name type="scientific">Pectinatus cerevisiiphilus</name>
    <dbReference type="NCBI Taxonomy" id="86956"/>
    <lineage>
        <taxon>Bacteria</taxon>
        <taxon>Bacillati</taxon>
        <taxon>Bacillota</taxon>
        <taxon>Negativicutes</taxon>
        <taxon>Selenomonadales</taxon>
        <taxon>Selenomonadaceae</taxon>
        <taxon>Pectinatus</taxon>
    </lineage>
</organism>
<protein>
    <recommendedName>
        <fullName evidence="2">beta-galactosidase</fullName>
        <ecNumber evidence="2">3.2.1.23</ecNumber>
    </recommendedName>
</protein>
<dbReference type="GO" id="GO:0004565">
    <property type="term" value="F:beta-galactosidase activity"/>
    <property type="evidence" value="ECO:0007669"/>
    <property type="project" value="UniProtKB-EC"/>
</dbReference>
<dbReference type="SUPFAM" id="SSF74650">
    <property type="entry name" value="Galactose mutarotase-like"/>
    <property type="match status" value="1"/>
</dbReference>
<evidence type="ECO:0000256" key="1">
    <source>
        <dbReference type="ARBA" id="ARBA00001412"/>
    </source>
</evidence>
<accession>A0A4R3KC19</accession>
<dbReference type="EC" id="3.2.1.23" evidence="2"/>
<comment type="catalytic activity">
    <reaction evidence="1">
        <text>Hydrolysis of terminal non-reducing beta-D-galactose residues in beta-D-galactosides.</text>
        <dbReference type="EC" id="3.2.1.23"/>
    </reaction>
</comment>
<dbReference type="Proteomes" id="UP000295188">
    <property type="component" value="Unassembled WGS sequence"/>
</dbReference>
<evidence type="ECO:0000313" key="7">
    <source>
        <dbReference type="Proteomes" id="UP000295188"/>
    </source>
</evidence>
<proteinExistence type="predicted"/>
<comment type="caution">
    <text evidence="6">The sequence shown here is derived from an EMBL/GenBank/DDBJ whole genome shotgun (WGS) entry which is preliminary data.</text>
</comment>
<dbReference type="Gene3D" id="2.70.98.10">
    <property type="match status" value="1"/>
</dbReference>
<gene>
    <name evidence="6" type="ORF">EDC37_10451</name>
</gene>
<dbReference type="OrthoDB" id="1934936at2"/>
<dbReference type="SMART" id="SM01038">
    <property type="entry name" value="Bgal_small_N"/>
    <property type="match status" value="1"/>
</dbReference>
<keyword evidence="4" id="KW-0326">Glycosidase</keyword>
<evidence type="ECO:0000256" key="2">
    <source>
        <dbReference type="ARBA" id="ARBA00012756"/>
    </source>
</evidence>
<evidence type="ECO:0000256" key="3">
    <source>
        <dbReference type="ARBA" id="ARBA00022801"/>
    </source>
</evidence>
<evidence type="ECO:0000259" key="5">
    <source>
        <dbReference type="SMART" id="SM01038"/>
    </source>
</evidence>
<dbReference type="InterPro" id="IPR050347">
    <property type="entry name" value="Bact_Beta-galactosidase"/>
</dbReference>